<evidence type="ECO:0000256" key="3">
    <source>
        <dbReference type="ARBA" id="ARBA00022559"/>
    </source>
</evidence>
<feature type="domain" description="Thioredoxin" evidence="10">
    <location>
        <begin position="105"/>
        <end position="257"/>
    </location>
</feature>
<dbReference type="GO" id="GO:0005739">
    <property type="term" value="C:mitochondrion"/>
    <property type="evidence" value="ECO:0007669"/>
    <property type="project" value="TreeGrafter"/>
</dbReference>
<accession>A0A232EV52</accession>
<feature type="active site" description="Cysteine sulfenic acid (-SOH) intermediate" evidence="8">
    <location>
        <position position="149"/>
    </location>
</feature>
<proteinExistence type="inferred from homology"/>
<keyword evidence="4 9" id="KW-0049">Antioxidant</keyword>
<dbReference type="InterPro" id="IPR036249">
    <property type="entry name" value="Thioredoxin-like_sf"/>
</dbReference>
<dbReference type="CDD" id="cd03013">
    <property type="entry name" value="PRX5_like"/>
    <property type="match status" value="1"/>
</dbReference>
<dbReference type="InterPro" id="IPR037944">
    <property type="entry name" value="PRX5-like"/>
</dbReference>
<dbReference type="OrthoDB" id="1882547at2759"/>
<dbReference type="FunFam" id="3.40.30.10:FF:000020">
    <property type="entry name" value="Peroxiredoxin"/>
    <property type="match status" value="1"/>
</dbReference>
<keyword evidence="12" id="KW-1185">Reference proteome</keyword>
<comment type="similarity">
    <text evidence="2 9">Belongs to the peroxiredoxin family. Prx5 subfamily.</text>
</comment>
<dbReference type="Gene3D" id="3.40.30.10">
    <property type="entry name" value="Glutaredoxin"/>
    <property type="match status" value="1"/>
</dbReference>
<gene>
    <name evidence="11" type="ORF">TSAR_007103</name>
</gene>
<comment type="catalytic activity">
    <reaction evidence="7 9">
        <text>a hydroperoxide + [thioredoxin]-dithiol = an alcohol + [thioredoxin]-disulfide + H2O</text>
        <dbReference type="Rhea" id="RHEA:62620"/>
        <dbReference type="Rhea" id="RHEA-COMP:10698"/>
        <dbReference type="Rhea" id="RHEA-COMP:10700"/>
        <dbReference type="ChEBI" id="CHEBI:15377"/>
        <dbReference type="ChEBI" id="CHEBI:29950"/>
        <dbReference type="ChEBI" id="CHEBI:30879"/>
        <dbReference type="ChEBI" id="CHEBI:35924"/>
        <dbReference type="ChEBI" id="CHEBI:50058"/>
        <dbReference type="EC" id="1.11.1.24"/>
    </reaction>
</comment>
<dbReference type="GO" id="GO:0034599">
    <property type="term" value="P:cellular response to oxidative stress"/>
    <property type="evidence" value="ECO:0007669"/>
    <property type="project" value="InterPro"/>
</dbReference>
<dbReference type="Proteomes" id="UP000215335">
    <property type="component" value="Unassembled WGS sequence"/>
</dbReference>
<comment type="function">
    <text evidence="1">Thiol-specific peroxidase that catalyzes the reduction of hydrogen peroxide and organic hydroperoxides to water and alcohols, respectively. Plays a role in cell protection against oxidative stress by detoxifying peroxides and as sensor of hydrogen peroxide-mediated signaling events.</text>
</comment>
<sequence length="257" mass="27830">MYTYDPFDYAILACYHSDSAGVFGIGAYLGTRQSYCSSFPKKVNTHSRLVVGWIRSTRCSRSRTYVYAAKQMSRLVARAITSLGRSAITCNSARSFHATSLNMVIAVGDKVPSVDLYEDTPANKVNLAQLSQGKKIIVFAVPGAFTPGCSKTHLPGYVQKADELKAKGYSEIICIGVNDPFVMAAWGKDQNTQGKVRMLADPAGAFTDAVDLSVDLAVLGGKRSKRYSMIIEDGTVKELNVEPDNTGLSCSLADKIK</sequence>
<evidence type="ECO:0000256" key="7">
    <source>
        <dbReference type="ARBA" id="ARBA00049091"/>
    </source>
</evidence>
<protein>
    <recommendedName>
        <fullName evidence="9">Peroxiredoxin-5</fullName>
        <ecNumber evidence="9">1.11.1.24</ecNumber>
    </recommendedName>
</protein>
<dbReference type="GO" id="GO:0005777">
    <property type="term" value="C:peroxisome"/>
    <property type="evidence" value="ECO:0007669"/>
    <property type="project" value="TreeGrafter"/>
</dbReference>
<evidence type="ECO:0000313" key="12">
    <source>
        <dbReference type="Proteomes" id="UP000215335"/>
    </source>
</evidence>
<dbReference type="PROSITE" id="PS51352">
    <property type="entry name" value="THIOREDOXIN_2"/>
    <property type="match status" value="1"/>
</dbReference>
<dbReference type="GO" id="GO:0008379">
    <property type="term" value="F:thioredoxin peroxidase activity"/>
    <property type="evidence" value="ECO:0007669"/>
    <property type="project" value="InterPro"/>
</dbReference>
<dbReference type="SUPFAM" id="SSF52833">
    <property type="entry name" value="Thioredoxin-like"/>
    <property type="match status" value="1"/>
</dbReference>
<evidence type="ECO:0000256" key="4">
    <source>
        <dbReference type="ARBA" id="ARBA00022862"/>
    </source>
</evidence>
<organism evidence="11 12">
    <name type="scientific">Trichomalopsis sarcophagae</name>
    <dbReference type="NCBI Taxonomy" id="543379"/>
    <lineage>
        <taxon>Eukaryota</taxon>
        <taxon>Metazoa</taxon>
        <taxon>Ecdysozoa</taxon>
        <taxon>Arthropoda</taxon>
        <taxon>Hexapoda</taxon>
        <taxon>Insecta</taxon>
        <taxon>Pterygota</taxon>
        <taxon>Neoptera</taxon>
        <taxon>Endopterygota</taxon>
        <taxon>Hymenoptera</taxon>
        <taxon>Apocrita</taxon>
        <taxon>Proctotrupomorpha</taxon>
        <taxon>Chalcidoidea</taxon>
        <taxon>Pteromalidae</taxon>
        <taxon>Pteromalinae</taxon>
        <taxon>Trichomalopsis</taxon>
    </lineage>
</organism>
<dbReference type="InterPro" id="IPR013740">
    <property type="entry name" value="Redoxin"/>
</dbReference>
<evidence type="ECO:0000256" key="2">
    <source>
        <dbReference type="ARBA" id="ARBA00010505"/>
    </source>
</evidence>
<keyword evidence="3 9" id="KW-0575">Peroxidase</keyword>
<evidence type="ECO:0000256" key="6">
    <source>
        <dbReference type="ARBA" id="ARBA00023284"/>
    </source>
</evidence>
<dbReference type="AlphaFoldDB" id="A0A232EV52"/>
<dbReference type="PANTHER" id="PTHR10430:SF16">
    <property type="entry name" value="PEROXIREDOXIN-5, MITOCHONDRIAL"/>
    <property type="match status" value="1"/>
</dbReference>
<reference evidence="11 12" key="1">
    <citation type="journal article" date="2017" name="Curr. Biol.">
        <title>The Evolution of Venom by Co-option of Single-Copy Genes.</title>
        <authorList>
            <person name="Martinson E.O."/>
            <person name="Mrinalini"/>
            <person name="Kelkar Y.D."/>
            <person name="Chang C.H."/>
            <person name="Werren J.H."/>
        </authorList>
    </citation>
    <scope>NUCLEOTIDE SEQUENCE [LARGE SCALE GENOMIC DNA]</scope>
    <source>
        <strain evidence="11 12">Alberta</strain>
        <tissue evidence="11">Whole body</tissue>
    </source>
</reference>
<dbReference type="Pfam" id="PF08534">
    <property type="entry name" value="Redoxin"/>
    <property type="match status" value="1"/>
</dbReference>
<evidence type="ECO:0000259" key="10">
    <source>
        <dbReference type="PROSITE" id="PS51352"/>
    </source>
</evidence>
<dbReference type="InterPro" id="IPR013766">
    <property type="entry name" value="Thioredoxin_domain"/>
</dbReference>
<dbReference type="EMBL" id="NNAY01002054">
    <property type="protein sequence ID" value="OXU22226.1"/>
    <property type="molecule type" value="Genomic_DNA"/>
</dbReference>
<comment type="caution">
    <text evidence="11">The sequence shown here is derived from an EMBL/GenBank/DDBJ whole genome shotgun (WGS) entry which is preliminary data.</text>
</comment>
<dbReference type="GO" id="GO:0045454">
    <property type="term" value="P:cell redox homeostasis"/>
    <property type="evidence" value="ECO:0007669"/>
    <property type="project" value="TreeGrafter"/>
</dbReference>
<evidence type="ECO:0000256" key="1">
    <source>
        <dbReference type="ARBA" id="ARBA00003330"/>
    </source>
</evidence>
<evidence type="ECO:0000256" key="8">
    <source>
        <dbReference type="PIRSR" id="PIRSR637944-1"/>
    </source>
</evidence>
<evidence type="ECO:0000256" key="9">
    <source>
        <dbReference type="RuleBase" id="RU366011"/>
    </source>
</evidence>
<dbReference type="STRING" id="543379.A0A232EV52"/>
<evidence type="ECO:0000313" key="11">
    <source>
        <dbReference type="EMBL" id="OXU22226.1"/>
    </source>
</evidence>
<keyword evidence="6 9" id="KW-0676">Redox-active center</keyword>
<dbReference type="EC" id="1.11.1.24" evidence="9"/>
<evidence type="ECO:0000256" key="5">
    <source>
        <dbReference type="ARBA" id="ARBA00023002"/>
    </source>
</evidence>
<name>A0A232EV52_9HYME</name>
<keyword evidence="5 9" id="KW-0560">Oxidoreductase</keyword>
<dbReference type="GO" id="GO:0042744">
    <property type="term" value="P:hydrogen peroxide catabolic process"/>
    <property type="evidence" value="ECO:0007669"/>
    <property type="project" value="TreeGrafter"/>
</dbReference>
<dbReference type="PANTHER" id="PTHR10430">
    <property type="entry name" value="PEROXIREDOXIN"/>
    <property type="match status" value="1"/>
</dbReference>